<dbReference type="InterPro" id="IPR057154">
    <property type="entry name" value="DUF7832"/>
</dbReference>
<organism evidence="2 3">
    <name type="scientific">Streptococcus oralis</name>
    <dbReference type="NCBI Taxonomy" id="1303"/>
    <lineage>
        <taxon>Bacteria</taxon>
        <taxon>Bacillati</taxon>
        <taxon>Bacillota</taxon>
        <taxon>Bacilli</taxon>
        <taxon>Lactobacillales</taxon>
        <taxon>Streptococcaceae</taxon>
        <taxon>Streptococcus</taxon>
    </lineage>
</organism>
<dbReference type="PATRIC" id="fig|1303.83.peg.319"/>
<reference evidence="2 3" key="1">
    <citation type="submission" date="2016-01" db="EMBL/GenBank/DDBJ databases">
        <title>Highly variable Streptococcus oralis are common among viridans streptococci isolated from primates.</title>
        <authorList>
            <person name="Denapaite D."/>
            <person name="Rieger M."/>
            <person name="Koendgen S."/>
            <person name="Brueckner R."/>
            <person name="Ochigava I."/>
            <person name="Kappeler P."/>
            <person name="Maetz-Rensing K."/>
            <person name="Leendertz F."/>
            <person name="Hakenbeck R."/>
        </authorList>
    </citation>
    <scope>NUCLEOTIDE SEQUENCE [LARGE SCALE GENOMIC DNA]</scope>
    <source>
        <strain evidence="2 3">DD30</strain>
    </source>
</reference>
<evidence type="ECO:0000313" key="3">
    <source>
        <dbReference type="Proteomes" id="UP000070220"/>
    </source>
</evidence>
<evidence type="ECO:0000313" key="2">
    <source>
        <dbReference type="EMBL" id="KXU00234.1"/>
    </source>
</evidence>
<dbReference type="AlphaFoldDB" id="A0A139QCD5"/>
<feature type="domain" description="DUF7832" evidence="1">
    <location>
        <begin position="8"/>
        <end position="127"/>
    </location>
</feature>
<comment type="caution">
    <text evidence="2">The sequence shown here is derived from an EMBL/GenBank/DDBJ whole genome shotgun (WGS) entry which is preliminary data.</text>
</comment>
<dbReference type="Proteomes" id="UP000070220">
    <property type="component" value="Unassembled WGS sequence"/>
</dbReference>
<evidence type="ECO:0000259" key="1">
    <source>
        <dbReference type="Pfam" id="PF25191"/>
    </source>
</evidence>
<protein>
    <recommendedName>
        <fullName evidence="1">DUF7832 domain-containing protein</fullName>
    </recommendedName>
</protein>
<proteinExistence type="predicted"/>
<sequence>MTVENRLLDKADWYFENALTNYLHSYSLQKEELTQKNYREIYRWAANHIGFFVSWLIQHDAKEMMSPDEETVFQSIKNGQTLGVDYLLDWCDGKLGTMDITKDFQAFVNDYYEHQYMDDYSEFVVNDLYDLPLEFLGSWEDYHLFAPVIDQAYAHYLAGKRFH</sequence>
<accession>A0A139QCD5</accession>
<name>A0A139QCD5_STROR</name>
<dbReference type="EMBL" id="LQRP01000009">
    <property type="protein sequence ID" value="KXU00234.1"/>
    <property type="molecule type" value="Genomic_DNA"/>
</dbReference>
<dbReference type="Pfam" id="PF25191">
    <property type="entry name" value="DUF7832"/>
    <property type="match status" value="1"/>
</dbReference>
<gene>
    <name evidence="2" type="ORF">SORDD30_00304</name>
</gene>
<dbReference type="RefSeq" id="WP_061420663.1">
    <property type="nucleotide sequence ID" value="NZ_KQ970370.1"/>
</dbReference>